<dbReference type="AlphaFoldDB" id="W9XUS8"/>
<dbReference type="RefSeq" id="XP_007733297.1">
    <property type="nucleotide sequence ID" value="XM_007735107.1"/>
</dbReference>
<evidence type="ECO:0000313" key="2">
    <source>
        <dbReference type="Proteomes" id="UP000019478"/>
    </source>
</evidence>
<dbReference type="GeneID" id="19169097"/>
<gene>
    <name evidence="1" type="ORF">A1O3_04979</name>
</gene>
<dbReference type="EMBL" id="AMGY01000004">
    <property type="protein sequence ID" value="EXJ84312.1"/>
    <property type="molecule type" value="Genomic_DNA"/>
</dbReference>
<accession>W9XUS8</accession>
<dbReference type="Proteomes" id="UP000019478">
    <property type="component" value="Unassembled WGS sequence"/>
</dbReference>
<organism evidence="1 2">
    <name type="scientific">Capronia epimyces CBS 606.96</name>
    <dbReference type="NCBI Taxonomy" id="1182542"/>
    <lineage>
        <taxon>Eukaryota</taxon>
        <taxon>Fungi</taxon>
        <taxon>Dikarya</taxon>
        <taxon>Ascomycota</taxon>
        <taxon>Pezizomycotina</taxon>
        <taxon>Eurotiomycetes</taxon>
        <taxon>Chaetothyriomycetidae</taxon>
        <taxon>Chaetothyriales</taxon>
        <taxon>Herpotrichiellaceae</taxon>
        <taxon>Capronia</taxon>
    </lineage>
</organism>
<dbReference type="HOGENOM" id="CLU_1192322_0_0_1"/>
<keyword evidence="2" id="KW-1185">Reference proteome</keyword>
<name>W9XUS8_9EURO</name>
<comment type="caution">
    <text evidence="1">The sequence shown here is derived from an EMBL/GenBank/DDBJ whole genome shotgun (WGS) entry which is preliminary data.</text>
</comment>
<reference evidence="1 2" key="1">
    <citation type="submission" date="2013-03" db="EMBL/GenBank/DDBJ databases">
        <title>The Genome Sequence of Capronia epimyces CBS 606.96.</title>
        <authorList>
            <consortium name="The Broad Institute Genomics Platform"/>
            <person name="Cuomo C."/>
            <person name="de Hoog S."/>
            <person name="Gorbushina A."/>
            <person name="Walker B."/>
            <person name="Young S.K."/>
            <person name="Zeng Q."/>
            <person name="Gargeya S."/>
            <person name="Fitzgerald M."/>
            <person name="Haas B."/>
            <person name="Abouelleil A."/>
            <person name="Allen A.W."/>
            <person name="Alvarado L."/>
            <person name="Arachchi H.M."/>
            <person name="Berlin A.M."/>
            <person name="Chapman S.B."/>
            <person name="Gainer-Dewar J."/>
            <person name="Goldberg J."/>
            <person name="Griggs A."/>
            <person name="Gujja S."/>
            <person name="Hansen M."/>
            <person name="Howarth C."/>
            <person name="Imamovic A."/>
            <person name="Ireland A."/>
            <person name="Larimer J."/>
            <person name="McCowan C."/>
            <person name="Murphy C."/>
            <person name="Pearson M."/>
            <person name="Poon T.W."/>
            <person name="Priest M."/>
            <person name="Roberts A."/>
            <person name="Saif S."/>
            <person name="Shea T."/>
            <person name="Sisk P."/>
            <person name="Sykes S."/>
            <person name="Wortman J."/>
            <person name="Nusbaum C."/>
            <person name="Birren B."/>
        </authorList>
    </citation>
    <scope>NUCLEOTIDE SEQUENCE [LARGE SCALE GENOMIC DNA]</scope>
    <source>
        <strain evidence="1 2">CBS 606.96</strain>
    </source>
</reference>
<evidence type="ECO:0000313" key="1">
    <source>
        <dbReference type="EMBL" id="EXJ84312.1"/>
    </source>
</evidence>
<dbReference type="OrthoDB" id="4156859at2759"/>
<protein>
    <submittedName>
        <fullName evidence="1">Uncharacterized protein</fullName>
    </submittedName>
</protein>
<sequence length="213" mass="23463">MLGSLAWGNHEVAKRERRHRNANKGIILPYLRLATDFFALHLVKECIASLRPRTQQDTQASHADDHTGRPSICTLRLPCPGSCMVSSQDVDAFRGLKLIVRTPSGRLDLLTASMDTCADGGNAIAKTTAESYGFEPVDGSIKSEMSVAGRQKVRSLGTVVIPFQLPCETQMRDTEFHVFEDLAGHRAILSVSLTMQLGHLRRKPCSECEEAED</sequence>
<proteinExistence type="predicted"/>